<feature type="chain" id="PRO_5046054961" description="Lipoprotein" evidence="2">
    <location>
        <begin position="21"/>
        <end position="101"/>
    </location>
</feature>
<dbReference type="RefSeq" id="WP_270078626.1">
    <property type="nucleotide sequence ID" value="NZ_CP115174.1"/>
</dbReference>
<keyword evidence="4" id="KW-1185">Reference proteome</keyword>
<feature type="region of interest" description="Disordered" evidence="1">
    <location>
        <begin position="20"/>
        <end position="101"/>
    </location>
</feature>
<proteinExistence type="predicted"/>
<dbReference type="PROSITE" id="PS51257">
    <property type="entry name" value="PROKAR_LIPOPROTEIN"/>
    <property type="match status" value="1"/>
</dbReference>
<evidence type="ECO:0000313" key="4">
    <source>
        <dbReference type="Proteomes" id="UP001210865"/>
    </source>
</evidence>
<feature type="compositionally biased region" description="Pro residues" evidence="1">
    <location>
        <begin position="36"/>
        <end position="67"/>
    </location>
</feature>
<feature type="compositionally biased region" description="Low complexity" evidence="1">
    <location>
        <begin position="88"/>
        <end position="101"/>
    </location>
</feature>
<evidence type="ECO:0000313" key="3">
    <source>
        <dbReference type="EMBL" id="WBO23997.1"/>
    </source>
</evidence>
<organism evidence="3 4">
    <name type="scientific">Sphingomonas abietis</name>
    <dbReference type="NCBI Taxonomy" id="3012344"/>
    <lineage>
        <taxon>Bacteria</taxon>
        <taxon>Pseudomonadati</taxon>
        <taxon>Pseudomonadota</taxon>
        <taxon>Alphaproteobacteria</taxon>
        <taxon>Sphingomonadales</taxon>
        <taxon>Sphingomonadaceae</taxon>
        <taxon>Sphingomonas</taxon>
    </lineage>
</organism>
<sequence length="101" mass="10150">MTIRSSVLILLAGITLLAGCHKTPEAPPENQTTEPAAPPPPLPVAPAPEPVVAPPKPVVAKPKPAPEPTADQQMSDDADAVGMTSRTSSAANDANAAGNSQ</sequence>
<dbReference type="EMBL" id="CP115174">
    <property type="protein sequence ID" value="WBO23997.1"/>
    <property type="molecule type" value="Genomic_DNA"/>
</dbReference>
<keyword evidence="2" id="KW-0732">Signal</keyword>
<evidence type="ECO:0000256" key="1">
    <source>
        <dbReference type="SAM" id="MobiDB-lite"/>
    </source>
</evidence>
<accession>A0ABY7NR24</accession>
<name>A0ABY7NR24_9SPHN</name>
<feature type="signal peptide" evidence="2">
    <location>
        <begin position="1"/>
        <end position="20"/>
    </location>
</feature>
<evidence type="ECO:0000256" key="2">
    <source>
        <dbReference type="SAM" id="SignalP"/>
    </source>
</evidence>
<protein>
    <recommendedName>
        <fullName evidence="5">Lipoprotein</fullName>
    </recommendedName>
</protein>
<reference evidence="3 4" key="1">
    <citation type="submission" date="2022-12" db="EMBL/GenBank/DDBJ databases">
        <title>Sphingomonas abieness sp. nov., an endophytic bacterium isolated from Abies koreana.</title>
        <authorList>
            <person name="Jiang L."/>
            <person name="Lee J."/>
        </authorList>
    </citation>
    <scope>NUCLEOTIDE SEQUENCE [LARGE SCALE GENOMIC DNA]</scope>
    <source>
        <strain evidence="4">PAMB 00755</strain>
    </source>
</reference>
<gene>
    <name evidence="3" type="ORF">PBT88_07770</name>
</gene>
<dbReference type="Proteomes" id="UP001210865">
    <property type="component" value="Chromosome"/>
</dbReference>
<evidence type="ECO:0008006" key="5">
    <source>
        <dbReference type="Google" id="ProtNLM"/>
    </source>
</evidence>